<dbReference type="KEGG" id="ncb:C0V82_23575"/>
<evidence type="ECO:0000313" key="3">
    <source>
        <dbReference type="Proteomes" id="UP000234752"/>
    </source>
</evidence>
<geneLocation type="plasmid" evidence="2 3">
    <name>unnamed1</name>
</geneLocation>
<dbReference type="SUPFAM" id="SSF53335">
    <property type="entry name" value="S-adenosyl-L-methionine-dependent methyltransferases"/>
    <property type="match status" value="1"/>
</dbReference>
<dbReference type="Pfam" id="PF08241">
    <property type="entry name" value="Methyltransf_11"/>
    <property type="match status" value="1"/>
</dbReference>
<dbReference type="Proteomes" id="UP000234752">
    <property type="component" value="Plasmid unnamed1"/>
</dbReference>
<organism evidence="2 3">
    <name type="scientific">Niveispirillum cyanobacteriorum</name>
    <dbReference type="NCBI Taxonomy" id="1612173"/>
    <lineage>
        <taxon>Bacteria</taxon>
        <taxon>Pseudomonadati</taxon>
        <taxon>Pseudomonadota</taxon>
        <taxon>Alphaproteobacteria</taxon>
        <taxon>Rhodospirillales</taxon>
        <taxon>Azospirillaceae</taxon>
        <taxon>Niveispirillum</taxon>
    </lineage>
</organism>
<evidence type="ECO:0000313" key="2">
    <source>
        <dbReference type="EMBL" id="AUN33350.1"/>
    </source>
</evidence>
<dbReference type="RefSeq" id="WP_102114864.1">
    <property type="nucleotide sequence ID" value="NZ_BMGN01000001.1"/>
</dbReference>
<dbReference type="Gene3D" id="3.40.50.150">
    <property type="entry name" value="Vaccinia Virus protein VP39"/>
    <property type="match status" value="1"/>
</dbReference>
<dbReference type="PANTHER" id="PTHR43591">
    <property type="entry name" value="METHYLTRANSFERASE"/>
    <property type="match status" value="1"/>
</dbReference>
<dbReference type="CDD" id="cd02440">
    <property type="entry name" value="AdoMet_MTases"/>
    <property type="match status" value="1"/>
</dbReference>
<dbReference type="InterPro" id="IPR029063">
    <property type="entry name" value="SAM-dependent_MTases_sf"/>
</dbReference>
<feature type="domain" description="Methyltransferase type 11" evidence="1">
    <location>
        <begin position="51"/>
        <end position="148"/>
    </location>
</feature>
<reference evidence="2 3" key="1">
    <citation type="submission" date="2017-12" db="EMBL/GenBank/DDBJ databases">
        <title>Genomes of bacteria within cyanobacterial aggregates.</title>
        <authorList>
            <person name="Cai H."/>
        </authorList>
    </citation>
    <scope>NUCLEOTIDE SEQUENCE [LARGE SCALE GENOMIC DNA]</scope>
    <source>
        <strain evidence="2 3">TH16</strain>
        <plasmid evidence="2 3">unnamed1</plasmid>
    </source>
</reference>
<dbReference type="PANTHER" id="PTHR43591:SF24">
    <property type="entry name" value="2-METHOXY-6-POLYPRENYL-1,4-BENZOQUINOL METHYLASE, MITOCHONDRIAL"/>
    <property type="match status" value="1"/>
</dbReference>
<dbReference type="EMBL" id="CP025613">
    <property type="protein sequence ID" value="AUN33350.1"/>
    <property type="molecule type" value="Genomic_DNA"/>
</dbReference>
<dbReference type="GO" id="GO:0008757">
    <property type="term" value="F:S-adenosylmethionine-dependent methyltransferase activity"/>
    <property type="evidence" value="ECO:0007669"/>
    <property type="project" value="InterPro"/>
</dbReference>
<gene>
    <name evidence="2" type="ORF">C0V82_23575</name>
</gene>
<dbReference type="AlphaFoldDB" id="A0A2K9NJU2"/>
<protein>
    <recommendedName>
        <fullName evidence="1">Methyltransferase type 11 domain-containing protein</fullName>
    </recommendedName>
</protein>
<keyword evidence="2" id="KW-0614">Plasmid</keyword>
<dbReference type="InterPro" id="IPR013216">
    <property type="entry name" value="Methyltransf_11"/>
</dbReference>
<sequence length="276" mass="30078">MNRTVAIVESQRWTQSANAWDHWADGMANPADRINQPLLDLAGAPAGSRVLDIAAGVGEPSLTQAHRIGADGLVVACDLVPAMLSGLGRRARGHPHPPHPVAADMTILPFADAGFDRVLCRFGLMFVPEYELALAEMRRVLRSNGVAVLAVWGPRAGNSLFDRLGRLLSREYGDRVDALLSPLFRFADPGNLLRQAENAGFRHVRAETLILNNPAKADHPFWLPTLEMAFSPLVAPTPPDQRAALYAHIAADFATATDEQGRFHVHMAVNLIRLQT</sequence>
<keyword evidence="3" id="KW-1185">Reference proteome</keyword>
<evidence type="ECO:0000259" key="1">
    <source>
        <dbReference type="Pfam" id="PF08241"/>
    </source>
</evidence>
<accession>A0A2K9NJU2</accession>
<proteinExistence type="predicted"/>
<name>A0A2K9NJU2_9PROT</name>
<dbReference type="OrthoDB" id="9777638at2"/>